<dbReference type="PANTHER" id="PTHR30154">
    <property type="entry name" value="LEUCINE-RESPONSIVE REGULATORY PROTEIN"/>
    <property type="match status" value="1"/>
</dbReference>
<dbReference type="GO" id="GO:0005829">
    <property type="term" value="C:cytosol"/>
    <property type="evidence" value="ECO:0007669"/>
    <property type="project" value="TreeGrafter"/>
</dbReference>
<dbReference type="PATRIC" id="fig|1515334.3.peg.3858"/>
<dbReference type="InterPro" id="IPR036390">
    <property type="entry name" value="WH_DNA-bd_sf"/>
</dbReference>
<comment type="caution">
    <text evidence="4">The sequence shown here is derived from an EMBL/GenBank/DDBJ whole genome shotgun (WGS) entry which is preliminary data.</text>
</comment>
<reference evidence="4 5" key="1">
    <citation type="submission" date="2014-10" db="EMBL/GenBank/DDBJ databases">
        <title>Genome sequence of Ponticoccus sp. strain UMTAT08 isolated from clonal culture of toxic dinoflagellate Alexandrium tamiyavanichii.</title>
        <authorList>
            <person name="Gan H.Y."/>
            <person name="Muhd D.-D."/>
            <person name="Mohd Noor M.E."/>
            <person name="Yeong Y.S."/>
            <person name="Usup G."/>
        </authorList>
    </citation>
    <scope>NUCLEOTIDE SEQUENCE [LARGE SCALE GENOMIC DNA]</scope>
    <source>
        <strain evidence="4 5">UMTAT08</strain>
    </source>
</reference>
<dbReference type="OrthoDB" id="9803143at2"/>
<dbReference type="InterPro" id="IPR011991">
    <property type="entry name" value="ArsR-like_HTH"/>
</dbReference>
<protein>
    <submittedName>
        <fullName evidence="4">Transcriptional regulator, AsnC family</fullName>
    </submittedName>
</protein>
<keyword evidence="1" id="KW-0805">Transcription regulation</keyword>
<dbReference type="GO" id="GO:0043565">
    <property type="term" value="F:sequence-specific DNA binding"/>
    <property type="evidence" value="ECO:0007669"/>
    <property type="project" value="InterPro"/>
</dbReference>
<sequence length="153" mass="17367">MLDLDEIDLKILNELQEDARISHQVLSERVGLSPSPCSRRIRILESKGIITGYSAHIDERKLGFAMNIFVSVKLAHQVDTGLVSFERAIRLCPEVVDCWLMTGNRDYLLRVSVRDLDEFEHFLTARLTRIDGVSSIESSIPIRRVKGGMSRLT</sequence>
<evidence type="ECO:0000313" key="5">
    <source>
        <dbReference type="Proteomes" id="UP000030960"/>
    </source>
</evidence>
<dbReference type="SUPFAM" id="SSF54909">
    <property type="entry name" value="Dimeric alpha+beta barrel"/>
    <property type="match status" value="1"/>
</dbReference>
<dbReference type="PANTHER" id="PTHR30154:SF34">
    <property type="entry name" value="TRANSCRIPTIONAL REGULATOR AZLB"/>
    <property type="match status" value="1"/>
</dbReference>
<dbReference type="SUPFAM" id="SSF46785">
    <property type="entry name" value="Winged helix' DNA-binding domain"/>
    <property type="match status" value="1"/>
</dbReference>
<evidence type="ECO:0000256" key="3">
    <source>
        <dbReference type="ARBA" id="ARBA00023163"/>
    </source>
</evidence>
<dbReference type="RefSeq" id="WP_043144544.1">
    <property type="nucleotide sequence ID" value="NZ_AP022338.1"/>
</dbReference>
<dbReference type="GO" id="GO:0006355">
    <property type="term" value="P:regulation of DNA-templated transcription"/>
    <property type="evidence" value="ECO:0007669"/>
    <property type="project" value="UniProtKB-ARBA"/>
</dbReference>
<dbReference type="PROSITE" id="PS50956">
    <property type="entry name" value="HTH_ASNC_2"/>
    <property type="match status" value="1"/>
</dbReference>
<evidence type="ECO:0000256" key="2">
    <source>
        <dbReference type="ARBA" id="ARBA00023125"/>
    </source>
</evidence>
<dbReference type="Pfam" id="PF13412">
    <property type="entry name" value="HTH_24"/>
    <property type="match status" value="1"/>
</dbReference>
<dbReference type="InterPro" id="IPR019888">
    <property type="entry name" value="Tscrpt_reg_AsnC-like"/>
</dbReference>
<dbReference type="Gene3D" id="1.10.10.10">
    <property type="entry name" value="Winged helix-like DNA-binding domain superfamily/Winged helix DNA-binding domain"/>
    <property type="match status" value="1"/>
</dbReference>
<dbReference type="FunFam" id="1.10.10.10:FF:000186">
    <property type="entry name" value="AsnC family transcriptional regulator"/>
    <property type="match status" value="1"/>
</dbReference>
<dbReference type="SMART" id="SM00344">
    <property type="entry name" value="HTH_ASNC"/>
    <property type="match status" value="1"/>
</dbReference>
<organism evidence="4 5">
    <name type="scientific">Mameliella alba</name>
    <dbReference type="NCBI Taxonomy" id="561184"/>
    <lineage>
        <taxon>Bacteria</taxon>
        <taxon>Pseudomonadati</taxon>
        <taxon>Pseudomonadota</taxon>
        <taxon>Alphaproteobacteria</taxon>
        <taxon>Rhodobacterales</taxon>
        <taxon>Roseobacteraceae</taxon>
        <taxon>Mameliella</taxon>
    </lineage>
</organism>
<keyword evidence="3" id="KW-0804">Transcription</keyword>
<evidence type="ECO:0000313" key="4">
    <source>
        <dbReference type="EMBL" id="KHQ51668.1"/>
    </source>
</evidence>
<dbReference type="Pfam" id="PF01037">
    <property type="entry name" value="AsnC_trans_reg"/>
    <property type="match status" value="1"/>
</dbReference>
<dbReference type="InterPro" id="IPR000485">
    <property type="entry name" value="AsnC-type_HTH_dom"/>
</dbReference>
<keyword evidence="5" id="KW-1185">Reference proteome</keyword>
<dbReference type="AlphaFoldDB" id="A0A0B3RY42"/>
<dbReference type="Gene3D" id="3.30.70.920">
    <property type="match status" value="1"/>
</dbReference>
<accession>A0A225QPF8</accession>
<dbReference type="GO" id="GO:0043200">
    <property type="term" value="P:response to amino acid"/>
    <property type="evidence" value="ECO:0007669"/>
    <property type="project" value="TreeGrafter"/>
</dbReference>
<accession>A0A225PSK9</accession>
<gene>
    <name evidence="4" type="ORF">OA50_03831</name>
</gene>
<name>A0A0B3RY42_9RHOB</name>
<dbReference type="InterPro" id="IPR019887">
    <property type="entry name" value="Tscrpt_reg_AsnC/Lrp_C"/>
</dbReference>
<dbReference type="Proteomes" id="UP000030960">
    <property type="component" value="Unassembled WGS sequence"/>
</dbReference>
<accession>A0A0B3RY42</accession>
<evidence type="ECO:0000256" key="1">
    <source>
        <dbReference type="ARBA" id="ARBA00023015"/>
    </source>
</evidence>
<keyword evidence="2" id="KW-0238">DNA-binding</keyword>
<dbReference type="CDD" id="cd00090">
    <property type="entry name" value="HTH_ARSR"/>
    <property type="match status" value="1"/>
</dbReference>
<dbReference type="InterPro" id="IPR011008">
    <property type="entry name" value="Dimeric_a/b-barrel"/>
</dbReference>
<dbReference type="GeneID" id="66502617"/>
<dbReference type="EMBL" id="JSUQ01000016">
    <property type="protein sequence ID" value="KHQ51668.1"/>
    <property type="molecule type" value="Genomic_DNA"/>
</dbReference>
<proteinExistence type="predicted"/>
<dbReference type="PRINTS" id="PR00033">
    <property type="entry name" value="HTHASNC"/>
</dbReference>
<dbReference type="InterPro" id="IPR036388">
    <property type="entry name" value="WH-like_DNA-bd_sf"/>
</dbReference>